<evidence type="ECO:0000259" key="8">
    <source>
        <dbReference type="Pfam" id="PF00326"/>
    </source>
</evidence>
<keyword evidence="1" id="KW-0732">Signal</keyword>
<evidence type="ECO:0000256" key="3">
    <source>
        <dbReference type="ARBA" id="ARBA00022990"/>
    </source>
</evidence>
<evidence type="ECO:0000256" key="1">
    <source>
        <dbReference type="ARBA" id="ARBA00022729"/>
    </source>
</evidence>
<dbReference type="OrthoDB" id="3325701at2"/>
<dbReference type="Gene3D" id="2.120.10.30">
    <property type="entry name" value="TolB, C-terminal domain"/>
    <property type="match status" value="2"/>
</dbReference>
<keyword evidence="3" id="KW-0007">Acetylation</keyword>
<dbReference type="EMBL" id="CP001700">
    <property type="protein sequence ID" value="ACU70045.1"/>
    <property type="molecule type" value="Genomic_DNA"/>
</dbReference>
<sequence length="688" mass="74207">MSEHTTDTEAPQATDGRDPSPFEDLAKFMEIPRVSGLALAPDGSRLVVGVQNLSPDGKKVVSSVWEVDRDGGAPFRLTRSAAGESSPSFLPDGSLLFAAKRADPDAKESDNGNGDNQGLWLLSARGGEARLLAAPPAGIGSVAVARKTGRIVLTARVMPEAKDLDDDAARRKARKDANVTAILHTQARIREWDSQLGPDGTRLFVADAPGAEGKLELRDVTGDLGPVMDSFAVSSDGSKVVYGVLAALPNSEHVAELRLLDVASGTSTLFAGDPEHDHSPHAAPVISPDDSTVAYLRSDLDTFEATGKPTIHLQPLAGGPSQALAEHLDLWPQGLVWAPGSSALYFTADQLGRAPVFKVDVATGEVTRLTGDRAAYSSLHVTPDGGTLFAIRSATDAPARPVRLDTATEDQEPFLLAAPGDTVPLPGWVEEVTATAEDGTVIHSRLVLPTGAEGPAPLVVWIHGGPLMSSNAWSWRANPWVLVQRGYAVLLPDYSLSTGYGQAFVDRGKGEGSGTAFHDIMAATDAVIDRPDIDGTRTAAMGGSYGGYLTNWIATQTDRFKALISHAGVWNAQLRTVSDVPWFFRQAYGDVMLRPEHALRWSPHLYADNVSSPMLIIHGNNDYRVPVANALWQWQDLQRRGKEAKFLYFPDENHWIMRPQESKLWYETVRAFLAEHVLGEEWQQPDLV</sequence>
<dbReference type="Gene3D" id="3.40.50.1820">
    <property type="entry name" value="alpha/beta hydrolase"/>
    <property type="match status" value="1"/>
</dbReference>
<dbReference type="eggNOG" id="COG0823">
    <property type="taxonomic scope" value="Bacteria"/>
</dbReference>
<keyword evidence="2" id="KW-0378">Hydrolase</keyword>
<gene>
    <name evidence="9" type="ordered locus">Caci_1119</name>
</gene>
<dbReference type="AlphaFoldDB" id="C7Q5U8"/>
<evidence type="ECO:0000256" key="6">
    <source>
        <dbReference type="ARBA" id="ARBA00045885"/>
    </source>
</evidence>
<dbReference type="KEGG" id="cai:Caci_1119"/>
<dbReference type="PANTHER" id="PTHR42776">
    <property type="entry name" value="SERINE PEPTIDASE S9 FAMILY MEMBER"/>
    <property type="match status" value="1"/>
</dbReference>
<dbReference type="RefSeq" id="WP_012785339.1">
    <property type="nucleotide sequence ID" value="NC_013131.1"/>
</dbReference>
<evidence type="ECO:0000313" key="9">
    <source>
        <dbReference type="EMBL" id="ACU70045.1"/>
    </source>
</evidence>
<dbReference type="InterPro" id="IPR011042">
    <property type="entry name" value="6-blade_b-propeller_TolB-like"/>
</dbReference>
<organism evidence="9 10">
    <name type="scientific">Catenulispora acidiphila (strain DSM 44928 / JCM 14897 / NBRC 102108 / NRRL B-24433 / ID139908)</name>
    <dbReference type="NCBI Taxonomy" id="479433"/>
    <lineage>
        <taxon>Bacteria</taxon>
        <taxon>Bacillati</taxon>
        <taxon>Actinomycetota</taxon>
        <taxon>Actinomycetes</taxon>
        <taxon>Catenulisporales</taxon>
        <taxon>Catenulisporaceae</taxon>
        <taxon>Catenulispora</taxon>
    </lineage>
</organism>
<dbReference type="InParanoid" id="C7Q5U8"/>
<dbReference type="GO" id="GO:0004252">
    <property type="term" value="F:serine-type endopeptidase activity"/>
    <property type="evidence" value="ECO:0007669"/>
    <property type="project" value="InterPro"/>
</dbReference>
<dbReference type="InterPro" id="IPR001375">
    <property type="entry name" value="Peptidase_S9_cat"/>
</dbReference>
<dbReference type="InterPro" id="IPR029058">
    <property type="entry name" value="AB_hydrolase_fold"/>
</dbReference>
<proteinExistence type="predicted"/>
<feature type="region of interest" description="Disordered" evidence="7">
    <location>
        <begin position="1"/>
        <end position="23"/>
    </location>
</feature>
<feature type="domain" description="Peptidase S9 prolyl oligopeptidase catalytic" evidence="8">
    <location>
        <begin position="473"/>
        <end position="677"/>
    </location>
</feature>
<evidence type="ECO:0000256" key="4">
    <source>
        <dbReference type="ARBA" id="ARBA00032284"/>
    </source>
</evidence>
<accession>C7Q5U8</accession>
<dbReference type="HOGENOM" id="CLU_008615_1_0_11"/>
<dbReference type="InterPro" id="IPR002471">
    <property type="entry name" value="Pept_S9_AS"/>
</dbReference>
<dbReference type="eggNOG" id="COG1506">
    <property type="taxonomic scope" value="Bacteria"/>
</dbReference>
<dbReference type="SUPFAM" id="SSF53474">
    <property type="entry name" value="alpha/beta-Hydrolases"/>
    <property type="match status" value="1"/>
</dbReference>
<dbReference type="PANTHER" id="PTHR42776:SF13">
    <property type="entry name" value="DIPEPTIDYL-PEPTIDASE 5"/>
    <property type="match status" value="1"/>
</dbReference>
<dbReference type="SUPFAM" id="SSF82171">
    <property type="entry name" value="DPP6 N-terminal domain-like"/>
    <property type="match status" value="1"/>
</dbReference>
<dbReference type="STRING" id="479433.Caci_1119"/>
<dbReference type="Proteomes" id="UP000000851">
    <property type="component" value="Chromosome"/>
</dbReference>
<evidence type="ECO:0000313" key="10">
    <source>
        <dbReference type="Proteomes" id="UP000000851"/>
    </source>
</evidence>
<reference evidence="9 10" key="1">
    <citation type="journal article" date="2009" name="Stand. Genomic Sci.">
        <title>Complete genome sequence of Catenulispora acidiphila type strain (ID 139908).</title>
        <authorList>
            <person name="Copeland A."/>
            <person name="Lapidus A."/>
            <person name="Glavina Del Rio T."/>
            <person name="Nolan M."/>
            <person name="Lucas S."/>
            <person name="Chen F."/>
            <person name="Tice H."/>
            <person name="Cheng J.F."/>
            <person name="Bruce D."/>
            <person name="Goodwin L."/>
            <person name="Pitluck S."/>
            <person name="Mikhailova N."/>
            <person name="Pati A."/>
            <person name="Ivanova N."/>
            <person name="Mavromatis K."/>
            <person name="Chen A."/>
            <person name="Palaniappan K."/>
            <person name="Chain P."/>
            <person name="Land M."/>
            <person name="Hauser L."/>
            <person name="Chang Y.J."/>
            <person name="Jeffries C.D."/>
            <person name="Chertkov O."/>
            <person name="Brettin T."/>
            <person name="Detter J.C."/>
            <person name="Han C."/>
            <person name="Ali Z."/>
            <person name="Tindall B.J."/>
            <person name="Goker M."/>
            <person name="Bristow J."/>
            <person name="Eisen J.A."/>
            <person name="Markowitz V."/>
            <person name="Hugenholtz P."/>
            <person name="Kyrpides N.C."/>
            <person name="Klenk H.P."/>
        </authorList>
    </citation>
    <scope>NUCLEOTIDE SEQUENCE [LARGE SCALE GENOMIC DNA]</scope>
    <source>
        <strain evidence="10">DSM 44928 / JCM 14897 / NBRC 102108 / NRRL B-24433 / ID139908</strain>
    </source>
</reference>
<evidence type="ECO:0000256" key="2">
    <source>
        <dbReference type="ARBA" id="ARBA00022801"/>
    </source>
</evidence>
<dbReference type="Pfam" id="PF00326">
    <property type="entry name" value="Peptidase_S9"/>
    <property type="match status" value="1"/>
</dbReference>
<evidence type="ECO:0000256" key="7">
    <source>
        <dbReference type="SAM" id="MobiDB-lite"/>
    </source>
</evidence>
<comment type="function">
    <text evidence="6">This enzyme catalyzes the hydrolysis of the N-terminal peptide bond of an N-acetylated peptide to generate an N-acetylated amino acid and a peptide with a free N-terminus. It preferentially cleaves off Ac-Ala, Ac-Met and Ac-Ser. Also, involved in the degradation of oxidized and glycated proteins.</text>
</comment>
<dbReference type="PROSITE" id="PS00708">
    <property type="entry name" value="PRO_ENDOPEP_SER"/>
    <property type="match status" value="1"/>
</dbReference>
<keyword evidence="10" id="KW-1185">Reference proteome</keyword>
<dbReference type="GO" id="GO:0006508">
    <property type="term" value="P:proteolysis"/>
    <property type="evidence" value="ECO:0007669"/>
    <property type="project" value="InterPro"/>
</dbReference>
<evidence type="ECO:0000256" key="5">
    <source>
        <dbReference type="ARBA" id="ARBA00032596"/>
    </source>
</evidence>
<protein>
    <recommendedName>
        <fullName evidence="5">Acyl-peptide hydrolase</fullName>
    </recommendedName>
    <alternativeName>
        <fullName evidence="4">Acylaminoacyl-peptidase</fullName>
    </alternativeName>
</protein>
<name>C7Q5U8_CATAD</name>